<dbReference type="InterPro" id="IPR007138">
    <property type="entry name" value="ABM_dom"/>
</dbReference>
<dbReference type="EMBL" id="FMAF01000018">
    <property type="protein sequence ID" value="SCB43951.1"/>
    <property type="molecule type" value="Genomic_DNA"/>
</dbReference>
<dbReference type="SUPFAM" id="SSF54909">
    <property type="entry name" value="Dimeric alpha+beta barrel"/>
    <property type="match status" value="1"/>
</dbReference>
<name>A0A1C3WVG1_9HYPH</name>
<keyword evidence="2" id="KW-0560">Oxidoreductase</keyword>
<dbReference type="Proteomes" id="UP000199205">
    <property type="component" value="Unassembled WGS sequence"/>
</dbReference>
<gene>
    <name evidence="2" type="ORF">GA0061101_11819</name>
</gene>
<dbReference type="Gene3D" id="3.30.70.100">
    <property type="match status" value="1"/>
</dbReference>
<dbReference type="GO" id="GO:0004497">
    <property type="term" value="F:monooxygenase activity"/>
    <property type="evidence" value="ECO:0007669"/>
    <property type="project" value="UniProtKB-KW"/>
</dbReference>
<dbReference type="OrthoDB" id="9804891at2"/>
<reference evidence="2 3" key="1">
    <citation type="submission" date="2016-08" db="EMBL/GenBank/DDBJ databases">
        <authorList>
            <person name="Seilhamer J.J."/>
        </authorList>
    </citation>
    <scope>NUCLEOTIDE SEQUENCE [LARGE SCALE GENOMIC DNA]</scope>
    <source>
        <strain evidence="2 3">P1-7</strain>
    </source>
</reference>
<dbReference type="InterPro" id="IPR011008">
    <property type="entry name" value="Dimeric_a/b-barrel"/>
</dbReference>
<dbReference type="AlphaFoldDB" id="A0A1C3WVG1"/>
<keyword evidence="2" id="KW-0503">Monooxygenase</keyword>
<accession>A0A1C3WVG1</accession>
<feature type="domain" description="ABM" evidence="1">
    <location>
        <begin position="10"/>
        <end position="75"/>
    </location>
</feature>
<protein>
    <submittedName>
        <fullName evidence="2">Quinol monooxygenase YgiN</fullName>
    </submittedName>
</protein>
<dbReference type="RefSeq" id="WP_037197522.1">
    <property type="nucleotide sequence ID" value="NZ_FMAF01000018.1"/>
</dbReference>
<evidence type="ECO:0000259" key="1">
    <source>
        <dbReference type="Pfam" id="PF03992"/>
    </source>
</evidence>
<proteinExistence type="predicted"/>
<sequence length="99" mass="10660">MSKLALYVPLKAKPGKEAEVADFLRSALPLVLAEPGTASWYAIEEGPGKFAIFDTFDNEAGRQAHLDGKVAAALMEKVQAGDLFAEPPQIYKLNLLASK</sequence>
<dbReference type="Pfam" id="PF03992">
    <property type="entry name" value="ABM"/>
    <property type="match status" value="1"/>
</dbReference>
<organism evidence="2 3">
    <name type="scientific">Rhizobium lusitanum</name>
    <dbReference type="NCBI Taxonomy" id="293958"/>
    <lineage>
        <taxon>Bacteria</taxon>
        <taxon>Pseudomonadati</taxon>
        <taxon>Pseudomonadota</taxon>
        <taxon>Alphaproteobacteria</taxon>
        <taxon>Hyphomicrobiales</taxon>
        <taxon>Rhizobiaceae</taxon>
        <taxon>Rhizobium/Agrobacterium group</taxon>
        <taxon>Rhizobium</taxon>
    </lineage>
</organism>
<evidence type="ECO:0000313" key="2">
    <source>
        <dbReference type="EMBL" id="SCB43951.1"/>
    </source>
</evidence>
<evidence type="ECO:0000313" key="3">
    <source>
        <dbReference type="Proteomes" id="UP000199205"/>
    </source>
</evidence>